<dbReference type="EMBL" id="KN822945">
    <property type="protein sequence ID" value="KIO34045.1"/>
    <property type="molecule type" value="Genomic_DNA"/>
</dbReference>
<sequence length="50" mass="5432">MENFAGDFIHPKKPKRESAAAGSTLEIAVEVVQEEWTTGGRNGNSTRRAS</sequence>
<evidence type="ECO:0000256" key="1">
    <source>
        <dbReference type="SAM" id="MobiDB-lite"/>
    </source>
</evidence>
<name>A0A0C3QM90_9AGAM</name>
<gene>
    <name evidence="2" type="ORF">M407DRAFT_17298</name>
</gene>
<dbReference type="HOGENOM" id="CLU_3130063_0_0_1"/>
<organism evidence="2 3">
    <name type="scientific">Tulasnella calospora MUT 4182</name>
    <dbReference type="NCBI Taxonomy" id="1051891"/>
    <lineage>
        <taxon>Eukaryota</taxon>
        <taxon>Fungi</taxon>
        <taxon>Dikarya</taxon>
        <taxon>Basidiomycota</taxon>
        <taxon>Agaricomycotina</taxon>
        <taxon>Agaricomycetes</taxon>
        <taxon>Cantharellales</taxon>
        <taxon>Tulasnellaceae</taxon>
        <taxon>Tulasnella</taxon>
    </lineage>
</organism>
<keyword evidence="3" id="KW-1185">Reference proteome</keyword>
<dbReference type="OrthoDB" id="3246160at2759"/>
<accession>A0A0C3QM90</accession>
<feature type="non-terminal residue" evidence="2">
    <location>
        <position position="50"/>
    </location>
</feature>
<evidence type="ECO:0000313" key="2">
    <source>
        <dbReference type="EMBL" id="KIO34045.1"/>
    </source>
</evidence>
<dbReference type="Proteomes" id="UP000054248">
    <property type="component" value="Unassembled WGS sequence"/>
</dbReference>
<reference evidence="3" key="2">
    <citation type="submission" date="2015-01" db="EMBL/GenBank/DDBJ databases">
        <title>Evolutionary Origins and Diversification of the Mycorrhizal Mutualists.</title>
        <authorList>
            <consortium name="DOE Joint Genome Institute"/>
            <consortium name="Mycorrhizal Genomics Consortium"/>
            <person name="Kohler A."/>
            <person name="Kuo A."/>
            <person name="Nagy L.G."/>
            <person name="Floudas D."/>
            <person name="Copeland A."/>
            <person name="Barry K.W."/>
            <person name="Cichocki N."/>
            <person name="Veneault-Fourrey C."/>
            <person name="LaButti K."/>
            <person name="Lindquist E.A."/>
            <person name="Lipzen A."/>
            <person name="Lundell T."/>
            <person name="Morin E."/>
            <person name="Murat C."/>
            <person name="Riley R."/>
            <person name="Ohm R."/>
            <person name="Sun H."/>
            <person name="Tunlid A."/>
            <person name="Henrissat B."/>
            <person name="Grigoriev I.V."/>
            <person name="Hibbett D.S."/>
            <person name="Martin F."/>
        </authorList>
    </citation>
    <scope>NUCLEOTIDE SEQUENCE [LARGE SCALE GENOMIC DNA]</scope>
    <source>
        <strain evidence="3">MUT 4182</strain>
    </source>
</reference>
<proteinExistence type="predicted"/>
<evidence type="ECO:0000313" key="3">
    <source>
        <dbReference type="Proteomes" id="UP000054248"/>
    </source>
</evidence>
<feature type="region of interest" description="Disordered" evidence="1">
    <location>
        <begin position="1"/>
        <end position="22"/>
    </location>
</feature>
<dbReference type="AlphaFoldDB" id="A0A0C3QM90"/>
<reference evidence="2 3" key="1">
    <citation type="submission" date="2014-04" db="EMBL/GenBank/DDBJ databases">
        <authorList>
            <consortium name="DOE Joint Genome Institute"/>
            <person name="Kuo A."/>
            <person name="Girlanda M."/>
            <person name="Perotto S."/>
            <person name="Kohler A."/>
            <person name="Nagy L.G."/>
            <person name="Floudas D."/>
            <person name="Copeland A."/>
            <person name="Barry K.W."/>
            <person name="Cichocki N."/>
            <person name="Veneault-Fourrey C."/>
            <person name="LaButti K."/>
            <person name="Lindquist E.A."/>
            <person name="Lipzen A."/>
            <person name="Lundell T."/>
            <person name="Morin E."/>
            <person name="Murat C."/>
            <person name="Sun H."/>
            <person name="Tunlid A."/>
            <person name="Henrissat B."/>
            <person name="Grigoriev I.V."/>
            <person name="Hibbett D.S."/>
            <person name="Martin F."/>
            <person name="Nordberg H.P."/>
            <person name="Cantor M.N."/>
            <person name="Hua S.X."/>
        </authorList>
    </citation>
    <scope>NUCLEOTIDE SEQUENCE [LARGE SCALE GENOMIC DNA]</scope>
    <source>
        <strain evidence="2 3">MUT 4182</strain>
    </source>
</reference>
<protein>
    <submittedName>
        <fullName evidence="2">Uncharacterized protein</fullName>
    </submittedName>
</protein>